<keyword evidence="4" id="KW-0238">DNA-binding</keyword>
<comment type="subcellular location">
    <subcellularLocation>
        <location evidence="1">Nucleus</location>
    </subcellularLocation>
</comment>
<dbReference type="GO" id="GO:0005634">
    <property type="term" value="C:nucleus"/>
    <property type="evidence" value="ECO:0007669"/>
    <property type="project" value="UniProtKB-SubCell"/>
</dbReference>
<evidence type="ECO:0000259" key="7">
    <source>
        <dbReference type="PROSITE" id="PS50090"/>
    </source>
</evidence>
<evidence type="ECO:0000313" key="10">
    <source>
        <dbReference type="Proteomes" id="UP001153555"/>
    </source>
</evidence>
<keyword evidence="3" id="KW-0805">Transcription regulation</keyword>
<proteinExistence type="predicted"/>
<dbReference type="FunFam" id="1.10.10.60:FF:000015">
    <property type="entry name" value="Transcription factor RAX3"/>
    <property type="match status" value="1"/>
</dbReference>
<dbReference type="GO" id="GO:0003677">
    <property type="term" value="F:DNA binding"/>
    <property type="evidence" value="ECO:0007669"/>
    <property type="project" value="UniProtKB-KW"/>
</dbReference>
<dbReference type="PROSITE" id="PS50090">
    <property type="entry name" value="MYB_LIKE"/>
    <property type="match status" value="2"/>
</dbReference>
<evidence type="ECO:0000256" key="5">
    <source>
        <dbReference type="ARBA" id="ARBA00023163"/>
    </source>
</evidence>
<accession>A0A9N7MIU6</accession>
<dbReference type="PROSITE" id="PS51294">
    <property type="entry name" value="HTH_MYB"/>
    <property type="match status" value="2"/>
</dbReference>
<evidence type="ECO:0000256" key="4">
    <source>
        <dbReference type="ARBA" id="ARBA00023125"/>
    </source>
</evidence>
<dbReference type="OrthoDB" id="2143914at2759"/>
<keyword evidence="10" id="KW-1185">Reference proteome</keyword>
<dbReference type="Pfam" id="PF00249">
    <property type="entry name" value="Myb_DNA-binding"/>
    <property type="match status" value="2"/>
</dbReference>
<feature type="domain" description="HTH myb-type" evidence="8">
    <location>
        <begin position="64"/>
        <end position="118"/>
    </location>
</feature>
<protein>
    <submittedName>
        <fullName evidence="9">Myb domain protein 87</fullName>
    </submittedName>
</protein>
<dbReference type="AlphaFoldDB" id="A0A9N7MIU6"/>
<evidence type="ECO:0000256" key="2">
    <source>
        <dbReference type="ARBA" id="ARBA00022737"/>
    </source>
</evidence>
<reference evidence="9" key="1">
    <citation type="submission" date="2019-12" db="EMBL/GenBank/DDBJ databases">
        <authorList>
            <person name="Scholes J."/>
        </authorList>
    </citation>
    <scope>NUCLEOTIDE SEQUENCE</scope>
</reference>
<dbReference type="InterPro" id="IPR009057">
    <property type="entry name" value="Homeodomain-like_sf"/>
</dbReference>
<dbReference type="Gene3D" id="1.10.10.60">
    <property type="entry name" value="Homeodomain-like"/>
    <property type="match status" value="2"/>
</dbReference>
<keyword evidence="6" id="KW-0539">Nucleus</keyword>
<organism evidence="9 10">
    <name type="scientific">Striga hermonthica</name>
    <name type="common">Purple witchweed</name>
    <name type="synonym">Buchnera hermonthica</name>
    <dbReference type="NCBI Taxonomy" id="68872"/>
    <lineage>
        <taxon>Eukaryota</taxon>
        <taxon>Viridiplantae</taxon>
        <taxon>Streptophyta</taxon>
        <taxon>Embryophyta</taxon>
        <taxon>Tracheophyta</taxon>
        <taxon>Spermatophyta</taxon>
        <taxon>Magnoliopsida</taxon>
        <taxon>eudicotyledons</taxon>
        <taxon>Gunneridae</taxon>
        <taxon>Pentapetalae</taxon>
        <taxon>asterids</taxon>
        <taxon>lamiids</taxon>
        <taxon>Lamiales</taxon>
        <taxon>Orobanchaceae</taxon>
        <taxon>Buchnereae</taxon>
        <taxon>Striga</taxon>
    </lineage>
</organism>
<feature type="domain" description="Myb-like" evidence="7">
    <location>
        <begin position="9"/>
        <end position="63"/>
    </location>
</feature>
<dbReference type="Proteomes" id="UP001153555">
    <property type="component" value="Unassembled WGS sequence"/>
</dbReference>
<dbReference type="SUPFAM" id="SSF46689">
    <property type="entry name" value="Homeodomain-like"/>
    <property type="match status" value="1"/>
</dbReference>
<gene>
    <name evidence="9" type="ORF">SHERM_09586</name>
</gene>
<name>A0A9N7MIU6_STRHE</name>
<feature type="domain" description="Myb-like" evidence="7">
    <location>
        <begin position="64"/>
        <end position="114"/>
    </location>
</feature>
<evidence type="ECO:0000256" key="3">
    <source>
        <dbReference type="ARBA" id="ARBA00023015"/>
    </source>
</evidence>
<dbReference type="SMART" id="SM00717">
    <property type="entry name" value="SANT"/>
    <property type="match status" value="2"/>
</dbReference>
<dbReference type="PANTHER" id="PTHR48000">
    <property type="entry name" value="OS09G0431300 PROTEIN"/>
    <property type="match status" value="1"/>
</dbReference>
<dbReference type="PANTHER" id="PTHR48000:SF67">
    <property type="entry name" value="MYB-LIKE DNA-BINDING DOMAIN CONTAINING PROTEIN, EXPRESSED"/>
    <property type="match status" value="1"/>
</dbReference>
<feature type="domain" description="HTH myb-type" evidence="8">
    <location>
        <begin position="9"/>
        <end position="63"/>
    </location>
</feature>
<evidence type="ECO:0000259" key="8">
    <source>
        <dbReference type="PROSITE" id="PS51294"/>
    </source>
</evidence>
<evidence type="ECO:0000313" key="9">
    <source>
        <dbReference type="EMBL" id="CAA0806702.1"/>
    </source>
</evidence>
<evidence type="ECO:0000256" key="6">
    <source>
        <dbReference type="ARBA" id="ARBA00023242"/>
    </source>
</evidence>
<dbReference type="InterPro" id="IPR001005">
    <property type="entry name" value="SANT/Myb"/>
</dbReference>
<keyword evidence="5" id="KW-0804">Transcription</keyword>
<keyword evidence="2" id="KW-0677">Repeat</keyword>
<dbReference type="EMBL" id="CACSLK010000984">
    <property type="protein sequence ID" value="CAA0806702.1"/>
    <property type="molecule type" value="Genomic_DNA"/>
</dbReference>
<comment type="caution">
    <text evidence="9">The sequence shown here is derived from an EMBL/GenBank/DDBJ whole genome shotgun (WGS) entry which is preliminary data.</text>
</comment>
<dbReference type="CDD" id="cd00167">
    <property type="entry name" value="SANT"/>
    <property type="match status" value="2"/>
</dbReference>
<evidence type="ECO:0000256" key="1">
    <source>
        <dbReference type="ARBA" id="ARBA00004123"/>
    </source>
</evidence>
<dbReference type="InterPro" id="IPR017930">
    <property type="entry name" value="Myb_dom"/>
</dbReference>
<sequence>MGRSPCCDKSKVKRGSWSPEEDEALKSYLLRHGSTAGNWITLPQKAGLRRCGKSCRLRWLNYLRPDIKHGAFTQEEDVIICDLYNKIGSRWSVIASKLEGRTDNDVKNYWNTKLKKKVLSSTPTNCNPQNAPPTVGVDQTTSSTNYDLVVGLQGSAADNNNTFEFSESAHQELLISNFKPFGDGGISAEDEHSCEVIMSGIWSQDELPFGVGGDDSNADLFSIFPC</sequence>